<dbReference type="InterPro" id="IPR036705">
    <property type="entry name" value="Ribosyl_crysJ1_sf"/>
</dbReference>
<dbReference type="PANTHER" id="PTHR16222:SF12">
    <property type="entry name" value="ADP-RIBOSYLGLYCOHYDROLASE-RELATED"/>
    <property type="match status" value="1"/>
</dbReference>
<reference evidence="2 3" key="1">
    <citation type="submission" date="2017-04" db="EMBL/GenBank/DDBJ databases">
        <title>Draft genome sequences of Alloscardovia macacae UMA81211 and UMA81212 isolated from the feces of a rhesus macaque (Macaca mulatta).</title>
        <authorList>
            <person name="Albert K."/>
            <person name="Sela D.A."/>
        </authorList>
    </citation>
    <scope>NUCLEOTIDE SEQUENCE [LARGE SCALE GENOMIC DNA]</scope>
    <source>
        <strain evidence="2 3">UMA81212</strain>
    </source>
</reference>
<dbReference type="STRING" id="1160091.B9T39_02120"/>
<dbReference type="AlphaFoldDB" id="A0A1Y2STB3"/>
<dbReference type="OrthoDB" id="2822542at2"/>
<organism evidence="2 3">
    <name type="scientific">Alloscardovia macacae</name>
    <dbReference type="NCBI Taxonomy" id="1160091"/>
    <lineage>
        <taxon>Bacteria</taxon>
        <taxon>Bacillati</taxon>
        <taxon>Actinomycetota</taxon>
        <taxon>Actinomycetes</taxon>
        <taxon>Bifidobacteriales</taxon>
        <taxon>Bifidobacteriaceae</taxon>
        <taxon>Alloscardovia</taxon>
    </lineage>
</organism>
<gene>
    <name evidence="2" type="ORF">B9T39_02120</name>
</gene>
<feature type="binding site" evidence="1">
    <location>
        <position position="301"/>
    </location>
    <ligand>
        <name>Mg(2+)</name>
        <dbReference type="ChEBI" id="CHEBI:18420"/>
        <label>1</label>
    </ligand>
</feature>
<comment type="caution">
    <text evidence="2">The sequence shown here is derived from an EMBL/GenBank/DDBJ whole genome shotgun (WGS) entry which is preliminary data.</text>
</comment>
<feature type="binding site" evidence="1">
    <location>
        <position position="73"/>
    </location>
    <ligand>
        <name>Mg(2+)</name>
        <dbReference type="ChEBI" id="CHEBI:18420"/>
        <label>1</label>
    </ligand>
</feature>
<evidence type="ECO:0000256" key="1">
    <source>
        <dbReference type="PIRSR" id="PIRSR605502-1"/>
    </source>
</evidence>
<feature type="binding site" evidence="1">
    <location>
        <position position="300"/>
    </location>
    <ligand>
        <name>Mg(2+)</name>
        <dbReference type="ChEBI" id="CHEBI:18420"/>
        <label>1</label>
    </ligand>
</feature>
<proteinExistence type="predicted"/>
<sequence length="348" mass="36873">MCAEDKNPEAIERECRAVGALLGLALGDALGMPTQSMSEQEIRAIYGHIDRLRDAIAEQPIAPNMPAGSVTDDTEQALLVGELIVDGAGHITPLTLAHRLLDWEDDMVRRGSLDLLGPSTKYALEQIRQGADSRTTGRTGTTNGAAMRVTPVGIANSTRDLDRFAERVYESCKVTHNTVDGFTAASLVAGAVSLGIDGASTREALTGALELMEALQEYMASFECAWSAKADVVARARAALALAQRPYESEGQFLTAVRLECGTSVESNESIPAAFALAWYYADRPFEAVCGAASLGGDTDTMGAICGAICGASGGAEKFPQSELQKIEEVAHLDVTPLAHALLEVREK</sequence>
<feature type="binding site" evidence="1">
    <location>
        <position position="298"/>
    </location>
    <ligand>
        <name>Mg(2+)</name>
        <dbReference type="ChEBI" id="CHEBI:18420"/>
        <label>1</label>
    </ligand>
</feature>
<dbReference type="InterPro" id="IPR005502">
    <property type="entry name" value="Ribosyl_crysJ1"/>
</dbReference>
<dbReference type="GO" id="GO:0046872">
    <property type="term" value="F:metal ion binding"/>
    <property type="evidence" value="ECO:0007669"/>
    <property type="project" value="UniProtKB-KW"/>
</dbReference>
<feature type="binding site" evidence="1">
    <location>
        <position position="72"/>
    </location>
    <ligand>
        <name>Mg(2+)</name>
        <dbReference type="ChEBI" id="CHEBI:18420"/>
        <label>1</label>
    </ligand>
</feature>
<keyword evidence="1" id="KW-0460">Magnesium</keyword>
<evidence type="ECO:0000313" key="3">
    <source>
        <dbReference type="Proteomes" id="UP000243540"/>
    </source>
</evidence>
<accession>A0A1Y2STB3</accession>
<dbReference type="InterPro" id="IPR050792">
    <property type="entry name" value="ADP-ribosylglycohydrolase"/>
</dbReference>
<dbReference type="SUPFAM" id="SSF101478">
    <property type="entry name" value="ADP-ribosylglycohydrolase"/>
    <property type="match status" value="1"/>
</dbReference>
<evidence type="ECO:0000313" key="2">
    <source>
        <dbReference type="EMBL" id="OTA29914.1"/>
    </source>
</evidence>
<dbReference type="Proteomes" id="UP000243540">
    <property type="component" value="Unassembled WGS sequence"/>
</dbReference>
<name>A0A1Y2STB3_9BIFI</name>
<dbReference type="Gene3D" id="1.10.4080.10">
    <property type="entry name" value="ADP-ribosylation/Crystallin J1"/>
    <property type="match status" value="1"/>
</dbReference>
<keyword evidence="1" id="KW-0479">Metal-binding</keyword>
<keyword evidence="2" id="KW-0378">Hydrolase</keyword>
<protein>
    <submittedName>
        <fullName evidence="2">ADP-ribosylglycohydrolase</fullName>
    </submittedName>
</protein>
<feature type="binding site" evidence="1">
    <location>
        <position position="71"/>
    </location>
    <ligand>
        <name>Mg(2+)</name>
        <dbReference type="ChEBI" id="CHEBI:18420"/>
        <label>1</label>
    </ligand>
</feature>
<dbReference type="EMBL" id="NEKC01000003">
    <property type="protein sequence ID" value="OTA29914.1"/>
    <property type="molecule type" value="Genomic_DNA"/>
</dbReference>
<dbReference type="Pfam" id="PF03747">
    <property type="entry name" value="ADP_ribosyl_GH"/>
    <property type="match status" value="1"/>
</dbReference>
<dbReference type="PANTHER" id="PTHR16222">
    <property type="entry name" value="ADP-RIBOSYLGLYCOHYDROLASE"/>
    <property type="match status" value="1"/>
</dbReference>
<comment type="cofactor">
    <cofactor evidence="1">
        <name>Mg(2+)</name>
        <dbReference type="ChEBI" id="CHEBI:18420"/>
    </cofactor>
    <text evidence="1">Binds 2 magnesium ions per subunit.</text>
</comment>
<dbReference type="GO" id="GO:0016787">
    <property type="term" value="F:hydrolase activity"/>
    <property type="evidence" value="ECO:0007669"/>
    <property type="project" value="UniProtKB-KW"/>
</dbReference>